<gene>
    <name evidence="1" type="ORF">CNR34_00028</name>
</gene>
<keyword evidence="2" id="KW-1185">Reference proteome</keyword>
<accession>A0A2H4P710</accession>
<protein>
    <recommendedName>
        <fullName evidence="3">Minor tail protein</fullName>
    </recommendedName>
</protein>
<reference evidence="1 2" key="1">
    <citation type="submission" date="2017-09" db="EMBL/GenBank/DDBJ databases">
        <authorList>
            <person name="Ehlers B."/>
            <person name="Leendertz F.H."/>
        </authorList>
    </citation>
    <scope>NUCLEOTIDE SEQUENCE [LARGE SCALE GENOMIC DNA]</scope>
</reference>
<organism evidence="1 2">
    <name type="scientific">Pseudomonas phage nickie</name>
    <dbReference type="NCBI Taxonomy" id="2048977"/>
    <lineage>
        <taxon>Viruses</taxon>
        <taxon>Duplodnaviria</taxon>
        <taxon>Heunggongvirae</taxon>
        <taxon>Uroviricota</taxon>
        <taxon>Caudoviricetes</taxon>
        <taxon>Nickievirus</taxon>
        <taxon>Nickievirus nickie</taxon>
    </lineage>
</organism>
<dbReference type="EMBL" id="MG018927">
    <property type="protein sequence ID" value="ATW57961.1"/>
    <property type="molecule type" value="Genomic_DNA"/>
</dbReference>
<proteinExistence type="predicted"/>
<dbReference type="Proteomes" id="UP000241592">
    <property type="component" value="Segment"/>
</dbReference>
<evidence type="ECO:0000313" key="1">
    <source>
        <dbReference type="EMBL" id="ATW57961.1"/>
    </source>
</evidence>
<name>A0A2H4P710_9CAUD</name>
<evidence type="ECO:0008006" key="3">
    <source>
        <dbReference type="Google" id="ProtNLM"/>
    </source>
</evidence>
<evidence type="ECO:0000313" key="2">
    <source>
        <dbReference type="Proteomes" id="UP000241592"/>
    </source>
</evidence>
<sequence length="212" mass="23470">MPKNLSLSTVAETNSFSSEKVWLIALQIHVVNHQTGAEVERIRVVNNSEIVTIEGEPYEPMGFDIDINEKTNQLPSVQVTLQDQGELVGPYMHRYGGGVGFEVDLLIVAADVGDPVVHDYEPELAEFFTITKGSYKDYVATWTMGAENPLRKMFPLRKQEPDQCSFRYKDARTCGYGGGLASCDLSFDGPNGCRAHNNTKNYGGYPGIIVRS</sequence>